<evidence type="ECO:0000256" key="2">
    <source>
        <dbReference type="ARBA" id="ARBA00022801"/>
    </source>
</evidence>
<evidence type="ECO:0008006" key="6">
    <source>
        <dbReference type="Google" id="ProtNLM"/>
    </source>
</evidence>
<dbReference type="GO" id="GO:0016597">
    <property type="term" value="F:amino acid binding"/>
    <property type="evidence" value="ECO:0007669"/>
    <property type="project" value="TreeGrafter"/>
</dbReference>
<dbReference type="EMBL" id="CAJNOC010000496">
    <property type="protein sequence ID" value="CAF0768596.1"/>
    <property type="molecule type" value="Genomic_DNA"/>
</dbReference>
<dbReference type="GO" id="GO:0045429">
    <property type="term" value="P:positive regulation of nitric oxide biosynthetic process"/>
    <property type="evidence" value="ECO:0007669"/>
    <property type="project" value="TreeGrafter"/>
</dbReference>
<sequence>MMQNPFDFKYTHAVVCRVPNSLKEATFRQRGLSKIEAIDIDKAKEDHNEYILTLRKIGLDVIELQSDDTLPDSTFIDCVSVICNGTALIAKPHLISRKKEAEIVKSVLRKEGLNIVEIKDPIATLDGSDVLFTGREFFVGLSKRTNIIGAKAVASAFPEYPVALIKLKKGVYHLKAYISVAGPDILAIGSSEIAKDILRQIKDISEYKKYHLITLADIAGVNCLYLNNTLIHCCKDELLNSAKLFASKIDYPRIEIKNKEFSKINRYLTCRSLLFTKCKIYSILSSRYYTNLAIIMKKQDFSQNEDCSQAEIQKCEKNFQSKTKDNEN</sequence>
<name>A0A813QL16_9BILA</name>
<comment type="similarity">
    <text evidence="1">Belongs to the DDAH family.</text>
</comment>
<dbReference type="GO" id="GO:0016403">
    <property type="term" value="F:dimethylargininase activity"/>
    <property type="evidence" value="ECO:0007669"/>
    <property type="project" value="TreeGrafter"/>
</dbReference>
<keyword evidence="2" id="KW-0378">Hydrolase</keyword>
<dbReference type="OrthoDB" id="10016839at2759"/>
<accession>A0A813QL16</accession>
<dbReference type="Gene3D" id="3.75.10.10">
    <property type="entry name" value="L-arginine/glycine Amidinotransferase, Chain A"/>
    <property type="match status" value="1"/>
</dbReference>
<dbReference type="InterPro" id="IPR033199">
    <property type="entry name" value="DDAH-like"/>
</dbReference>
<proteinExistence type="inferred from homology"/>
<gene>
    <name evidence="4" type="ORF">OXX778_LOCUS4829</name>
</gene>
<keyword evidence="5" id="KW-1185">Reference proteome</keyword>
<feature type="active site" description="Proton donor" evidence="3">
    <location>
        <position position="173"/>
    </location>
</feature>
<evidence type="ECO:0000256" key="1">
    <source>
        <dbReference type="ARBA" id="ARBA00008532"/>
    </source>
</evidence>
<dbReference type="Pfam" id="PF19420">
    <property type="entry name" value="DDAH_eukar"/>
    <property type="match status" value="1"/>
</dbReference>
<evidence type="ECO:0000313" key="5">
    <source>
        <dbReference type="Proteomes" id="UP000663879"/>
    </source>
</evidence>
<dbReference type="GO" id="GO:0006525">
    <property type="term" value="P:arginine metabolic process"/>
    <property type="evidence" value="ECO:0007669"/>
    <property type="project" value="TreeGrafter"/>
</dbReference>
<evidence type="ECO:0000256" key="3">
    <source>
        <dbReference type="PIRSR" id="PIRSR633199-1"/>
    </source>
</evidence>
<dbReference type="SUPFAM" id="SSF55909">
    <property type="entry name" value="Pentein"/>
    <property type="match status" value="1"/>
</dbReference>
<feature type="active site" description="Nucleophile" evidence="3">
    <location>
        <position position="270"/>
    </location>
</feature>
<reference evidence="4" key="1">
    <citation type="submission" date="2021-02" db="EMBL/GenBank/DDBJ databases">
        <authorList>
            <person name="Nowell W R."/>
        </authorList>
    </citation>
    <scope>NUCLEOTIDE SEQUENCE</scope>
    <source>
        <strain evidence="4">Ploen Becks lab</strain>
    </source>
</reference>
<dbReference type="AlphaFoldDB" id="A0A813QL16"/>
<protein>
    <recommendedName>
        <fullName evidence="6">Dimethylargininase</fullName>
    </recommendedName>
</protein>
<dbReference type="FunFam" id="3.75.10.10:FF:000004">
    <property type="entry name" value="N(G),N(G)-dimethylarginine dimethylaminohydrolase 1"/>
    <property type="match status" value="1"/>
</dbReference>
<dbReference type="PANTHER" id="PTHR12737:SF9">
    <property type="entry name" value="DIMETHYLARGININASE"/>
    <property type="match status" value="1"/>
</dbReference>
<evidence type="ECO:0000313" key="4">
    <source>
        <dbReference type="EMBL" id="CAF0768596.1"/>
    </source>
</evidence>
<dbReference type="GO" id="GO:0000052">
    <property type="term" value="P:citrulline metabolic process"/>
    <property type="evidence" value="ECO:0007669"/>
    <property type="project" value="TreeGrafter"/>
</dbReference>
<organism evidence="4 5">
    <name type="scientific">Brachionus calyciflorus</name>
    <dbReference type="NCBI Taxonomy" id="104777"/>
    <lineage>
        <taxon>Eukaryota</taxon>
        <taxon>Metazoa</taxon>
        <taxon>Spiralia</taxon>
        <taxon>Gnathifera</taxon>
        <taxon>Rotifera</taxon>
        <taxon>Eurotatoria</taxon>
        <taxon>Monogononta</taxon>
        <taxon>Pseudotrocha</taxon>
        <taxon>Ploima</taxon>
        <taxon>Brachionidae</taxon>
        <taxon>Brachionus</taxon>
    </lineage>
</organism>
<dbReference type="Proteomes" id="UP000663879">
    <property type="component" value="Unassembled WGS sequence"/>
</dbReference>
<dbReference type="PANTHER" id="PTHR12737">
    <property type="entry name" value="DIMETHYLARGININE DIMETHYLAMINOHYDROLASE"/>
    <property type="match status" value="1"/>
</dbReference>
<comment type="caution">
    <text evidence="4">The sequence shown here is derived from an EMBL/GenBank/DDBJ whole genome shotgun (WGS) entry which is preliminary data.</text>
</comment>